<dbReference type="Gene3D" id="3.40.190.290">
    <property type="match status" value="1"/>
</dbReference>
<evidence type="ECO:0000313" key="6">
    <source>
        <dbReference type="EMBL" id="RKP51951.1"/>
    </source>
</evidence>
<proteinExistence type="inferred from homology"/>
<sequence length="311" mass="33707">MDRLQAMTTFVAVAETGGFASAARKLAVSPSVVSRVVTELETHLGVRLLTRTTRVVRLTDAGSAYFEDCRRILSEIDDAELSAAGTHGSPRGQLVITAPTLFGRMHVMPVVTAYLSRYPDVDAHCWFVDRVVNMVEEGIDVAIRIGPLANSTLQAVRVGEVRRLLVASPEYLARMGVPTRPEDLHAHQAILTSGSSAPSEWRFGGDAHFMTTPIRARLTATTNDATIAAAESGFGIARALSYQVVDAIRAGRLRIVLAEFAEPAVPIHVVHREGRHAARKVRAFLDMAIDALRSNPALNDASTLEQRPPLT</sequence>
<protein>
    <submittedName>
        <fullName evidence="6">LysR family transcriptional regulator</fullName>
    </submittedName>
</protein>
<dbReference type="EMBL" id="RBZU01000008">
    <property type="protein sequence ID" value="RKP51951.1"/>
    <property type="molecule type" value="Genomic_DNA"/>
</dbReference>
<dbReference type="GO" id="GO:0006351">
    <property type="term" value="P:DNA-templated transcription"/>
    <property type="evidence" value="ECO:0007669"/>
    <property type="project" value="TreeGrafter"/>
</dbReference>
<evidence type="ECO:0000259" key="5">
    <source>
        <dbReference type="PROSITE" id="PS50931"/>
    </source>
</evidence>
<dbReference type="SUPFAM" id="SSF53850">
    <property type="entry name" value="Periplasmic binding protein-like II"/>
    <property type="match status" value="1"/>
</dbReference>
<evidence type="ECO:0000256" key="2">
    <source>
        <dbReference type="ARBA" id="ARBA00023015"/>
    </source>
</evidence>
<feature type="domain" description="HTH lysR-type" evidence="5">
    <location>
        <begin position="1"/>
        <end position="59"/>
    </location>
</feature>
<dbReference type="AlphaFoldDB" id="A0A494XQN7"/>
<name>A0A494XQN7_9BURK</name>
<dbReference type="GO" id="GO:0043565">
    <property type="term" value="F:sequence-specific DNA binding"/>
    <property type="evidence" value="ECO:0007669"/>
    <property type="project" value="TreeGrafter"/>
</dbReference>
<dbReference type="GO" id="GO:0003700">
    <property type="term" value="F:DNA-binding transcription factor activity"/>
    <property type="evidence" value="ECO:0007669"/>
    <property type="project" value="InterPro"/>
</dbReference>
<comment type="similarity">
    <text evidence="1">Belongs to the LysR transcriptional regulatory family.</text>
</comment>
<evidence type="ECO:0000256" key="1">
    <source>
        <dbReference type="ARBA" id="ARBA00009437"/>
    </source>
</evidence>
<dbReference type="PROSITE" id="PS50931">
    <property type="entry name" value="HTH_LYSR"/>
    <property type="match status" value="1"/>
</dbReference>
<dbReference type="CDD" id="cd08471">
    <property type="entry name" value="PBP2_CrgA_like_2"/>
    <property type="match status" value="1"/>
</dbReference>
<dbReference type="OrthoDB" id="9786526at2"/>
<evidence type="ECO:0000313" key="7">
    <source>
        <dbReference type="Proteomes" id="UP000270342"/>
    </source>
</evidence>
<dbReference type="PANTHER" id="PTHR30537:SF5">
    <property type="entry name" value="HTH-TYPE TRANSCRIPTIONAL ACTIVATOR TTDR-RELATED"/>
    <property type="match status" value="1"/>
</dbReference>
<dbReference type="InterPro" id="IPR000847">
    <property type="entry name" value="LysR_HTH_N"/>
</dbReference>
<keyword evidence="3" id="KW-0238">DNA-binding</keyword>
<dbReference type="InterPro" id="IPR058163">
    <property type="entry name" value="LysR-type_TF_proteobact-type"/>
</dbReference>
<dbReference type="Pfam" id="PF03466">
    <property type="entry name" value="LysR_substrate"/>
    <property type="match status" value="1"/>
</dbReference>
<keyword evidence="7" id="KW-1185">Reference proteome</keyword>
<dbReference type="InterPro" id="IPR036388">
    <property type="entry name" value="WH-like_DNA-bd_sf"/>
</dbReference>
<dbReference type="PANTHER" id="PTHR30537">
    <property type="entry name" value="HTH-TYPE TRANSCRIPTIONAL REGULATOR"/>
    <property type="match status" value="1"/>
</dbReference>
<evidence type="ECO:0000256" key="3">
    <source>
        <dbReference type="ARBA" id="ARBA00023125"/>
    </source>
</evidence>
<dbReference type="RefSeq" id="WP_121088354.1">
    <property type="nucleotide sequence ID" value="NZ_RBZU01000008.1"/>
</dbReference>
<comment type="caution">
    <text evidence="6">The sequence shown here is derived from an EMBL/GenBank/DDBJ whole genome shotgun (WGS) entry which is preliminary data.</text>
</comment>
<organism evidence="6 7">
    <name type="scientific">Pararobbsia silviterrae</name>
    <dbReference type="NCBI Taxonomy" id="1792498"/>
    <lineage>
        <taxon>Bacteria</taxon>
        <taxon>Pseudomonadati</taxon>
        <taxon>Pseudomonadota</taxon>
        <taxon>Betaproteobacteria</taxon>
        <taxon>Burkholderiales</taxon>
        <taxon>Burkholderiaceae</taxon>
        <taxon>Pararobbsia</taxon>
    </lineage>
</organism>
<evidence type="ECO:0000256" key="4">
    <source>
        <dbReference type="ARBA" id="ARBA00023163"/>
    </source>
</evidence>
<keyword evidence="4" id="KW-0804">Transcription</keyword>
<dbReference type="SUPFAM" id="SSF46785">
    <property type="entry name" value="Winged helix' DNA-binding domain"/>
    <property type="match status" value="1"/>
</dbReference>
<reference evidence="6 7" key="1">
    <citation type="submission" date="2018-10" db="EMBL/GenBank/DDBJ databases">
        <title>Robbsia sp. DHC34, isolated from soil.</title>
        <authorList>
            <person name="Gao Z.-H."/>
            <person name="Qiu L.-H."/>
        </authorList>
    </citation>
    <scope>NUCLEOTIDE SEQUENCE [LARGE SCALE GENOMIC DNA]</scope>
    <source>
        <strain evidence="6 7">DHC34</strain>
    </source>
</reference>
<dbReference type="Proteomes" id="UP000270342">
    <property type="component" value="Unassembled WGS sequence"/>
</dbReference>
<accession>A0A494XQN7</accession>
<dbReference type="FunFam" id="1.10.10.10:FF:000001">
    <property type="entry name" value="LysR family transcriptional regulator"/>
    <property type="match status" value="1"/>
</dbReference>
<dbReference type="Pfam" id="PF00126">
    <property type="entry name" value="HTH_1"/>
    <property type="match status" value="1"/>
</dbReference>
<dbReference type="InterPro" id="IPR005119">
    <property type="entry name" value="LysR_subst-bd"/>
</dbReference>
<dbReference type="InterPro" id="IPR036390">
    <property type="entry name" value="WH_DNA-bd_sf"/>
</dbReference>
<gene>
    <name evidence="6" type="ORF">D7S86_18620</name>
</gene>
<dbReference type="Gene3D" id="1.10.10.10">
    <property type="entry name" value="Winged helix-like DNA-binding domain superfamily/Winged helix DNA-binding domain"/>
    <property type="match status" value="1"/>
</dbReference>
<keyword evidence="2" id="KW-0805">Transcription regulation</keyword>